<dbReference type="Proteomes" id="UP000589036">
    <property type="component" value="Unassembled WGS sequence"/>
</dbReference>
<accession>A0A852TS20</accession>
<evidence type="ECO:0000313" key="2">
    <source>
        <dbReference type="Proteomes" id="UP000589036"/>
    </source>
</evidence>
<protein>
    <submittedName>
        <fullName evidence="1">Uncharacterized protein</fullName>
    </submittedName>
</protein>
<dbReference type="InterPro" id="IPR045441">
    <property type="entry name" value="DUF6506"/>
</dbReference>
<organism evidence="1 2">
    <name type="scientific">Spinactinospora alkalitolerans</name>
    <dbReference type="NCBI Taxonomy" id="687207"/>
    <lineage>
        <taxon>Bacteria</taxon>
        <taxon>Bacillati</taxon>
        <taxon>Actinomycetota</taxon>
        <taxon>Actinomycetes</taxon>
        <taxon>Streptosporangiales</taxon>
        <taxon>Nocardiopsidaceae</taxon>
        <taxon>Spinactinospora</taxon>
    </lineage>
</organism>
<dbReference type="AlphaFoldDB" id="A0A852TS20"/>
<dbReference type="EMBL" id="JACCCC010000001">
    <property type="protein sequence ID" value="NYE45652.1"/>
    <property type="molecule type" value="Genomic_DNA"/>
</dbReference>
<reference evidence="1 2" key="1">
    <citation type="submission" date="2020-07" db="EMBL/GenBank/DDBJ databases">
        <title>Sequencing the genomes of 1000 actinobacteria strains.</title>
        <authorList>
            <person name="Klenk H.-P."/>
        </authorList>
    </citation>
    <scope>NUCLEOTIDE SEQUENCE [LARGE SCALE GENOMIC DNA]</scope>
    <source>
        <strain evidence="1 2">CXB654</strain>
    </source>
</reference>
<gene>
    <name evidence="1" type="ORF">HDA32_000772</name>
</gene>
<dbReference type="RefSeq" id="WP_179641832.1">
    <property type="nucleotide sequence ID" value="NZ_BAAAYY010000002.1"/>
</dbReference>
<name>A0A852TS20_9ACTN</name>
<dbReference type="Pfam" id="PF20116">
    <property type="entry name" value="DUF6506"/>
    <property type="match status" value="1"/>
</dbReference>
<sequence>MAGNTAIIYEEAGTDPEVDRIVQEGGGGRTTIVAVPEPAEAARLAAEPADEGVQLIELYGGSETAWQAEFIEAVDARIPVGVVGYPKESRPA</sequence>
<proteinExistence type="predicted"/>
<comment type="caution">
    <text evidence="1">The sequence shown here is derived from an EMBL/GenBank/DDBJ whole genome shotgun (WGS) entry which is preliminary data.</text>
</comment>
<keyword evidence="2" id="KW-1185">Reference proteome</keyword>
<evidence type="ECO:0000313" key="1">
    <source>
        <dbReference type="EMBL" id="NYE45652.1"/>
    </source>
</evidence>